<evidence type="ECO:0000256" key="6">
    <source>
        <dbReference type="ARBA" id="ARBA00023315"/>
    </source>
</evidence>
<dbReference type="GO" id="GO:1901137">
    <property type="term" value="P:carbohydrate derivative biosynthetic process"/>
    <property type="evidence" value="ECO:0007669"/>
    <property type="project" value="UniProtKB-ARBA"/>
</dbReference>
<dbReference type="CDD" id="cd07984">
    <property type="entry name" value="LPLAT_LABLAT-like"/>
    <property type="match status" value="1"/>
</dbReference>
<proteinExistence type="predicted"/>
<dbReference type="InterPro" id="IPR004960">
    <property type="entry name" value="LipA_acyltrans"/>
</dbReference>
<dbReference type="GO" id="GO:0016746">
    <property type="term" value="F:acyltransferase activity"/>
    <property type="evidence" value="ECO:0007669"/>
    <property type="project" value="UniProtKB-KW"/>
</dbReference>
<accession>A0A6J7CKG4</accession>
<dbReference type="NCBIfam" id="NF005919">
    <property type="entry name" value="PRK07920.1"/>
    <property type="match status" value="1"/>
</dbReference>
<protein>
    <submittedName>
        <fullName evidence="8">Unannotated protein</fullName>
    </submittedName>
</protein>
<keyword evidence="3" id="KW-0997">Cell inner membrane</keyword>
<dbReference type="EMBL" id="CAFBLT010000001">
    <property type="protein sequence ID" value="CAB4858787.1"/>
    <property type="molecule type" value="Genomic_DNA"/>
</dbReference>
<keyword evidence="5" id="KW-0472">Membrane</keyword>
<evidence type="ECO:0000313" key="7">
    <source>
        <dbReference type="EMBL" id="CAB4824390.1"/>
    </source>
</evidence>
<reference evidence="8" key="1">
    <citation type="submission" date="2020-05" db="EMBL/GenBank/DDBJ databases">
        <authorList>
            <person name="Chiriac C."/>
            <person name="Salcher M."/>
            <person name="Ghai R."/>
            <person name="Kavagutti S V."/>
        </authorList>
    </citation>
    <scope>NUCLEOTIDE SEQUENCE</scope>
</reference>
<dbReference type="EMBL" id="CAFBPM010000010">
    <property type="protein sequence ID" value="CAB5024689.1"/>
    <property type="molecule type" value="Genomic_DNA"/>
</dbReference>
<dbReference type="AlphaFoldDB" id="A0A6J7CKG4"/>
<gene>
    <name evidence="7" type="ORF">UFOPK3164_00644</name>
    <name evidence="8" type="ORF">UFOPK3427_00051</name>
    <name evidence="9" type="ORF">UFOPK4112_01132</name>
</gene>
<evidence type="ECO:0000256" key="1">
    <source>
        <dbReference type="ARBA" id="ARBA00004533"/>
    </source>
</evidence>
<evidence type="ECO:0000313" key="8">
    <source>
        <dbReference type="EMBL" id="CAB4858787.1"/>
    </source>
</evidence>
<keyword evidence="4" id="KW-0808">Transferase</keyword>
<evidence type="ECO:0000313" key="9">
    <source>
        <dbReference type="EMBL" id="CAB5024689.1"/>
    </source>
</evidence>
<dbReference type="GO" id="GO:0005886">
    <property type="term" value="C:plasma membrane"/>
    <property type="evidence" value="ECO:0007669"/>
    <property type="project" value="UniProtKB-SubCell"/>
</dbReference>
<comment type="subcellular location">
    <subcellularLocation>
        <location evidence="1">Cell inner membrane</location>
    </subcellularLocation>
</comment>
<dbReference type="GO" id="GO:0008610">
    <property type="term" value="P:lipid biosynthetic process"/>
    <property type="evidence" value="ECO:0007669"/>
    <property type="project" value="UniProtKB-ARBA"/>
</dbReference>
<dbReference type="PANTHER" id="PTHR30606:SF10">
    <property type="entry name" value="PHOSPHATIDYLINOSITOL MANNOSIDE ACYLTRANSFERASE"/>
    <property type="match status" value="1"/>
</dbReference>
<name>A0A6J7CKG4_9ZZZZ</name>
<dbReference type="PANTHER" id="PTHR30606">
    <property type="entry name" value="LIPID A BIOSYNTHESIS LAUROYL ACYLTRANSFERASE"/>
    <property type="match status" value="1"/>
</dbReference>
<evidence type="ECO:0000256" key="5">
    <source>
        <dbReference type="ARBA" id="ARBA00023136"/>
    </source>
</evidence>
<organism evidence="8">
    <name type="scientific">freshwater metagenome</name>
    <dbReference type="NCBI Taxonomy" id="449393"/>
    <lineage>
        <taxon>unclassified sequences</taxon>
        <taxon>metagenomes</taxon>
        <taxon>ecological metagenomes</taxon>
    </lineage>
</organism>
<dbReference type="EMBL" id="CAFABE010000021">
    <property type="protein sequence ID" value="CAB4824390.1"/>
    <property type="molecule type" value="Genomic_DNA"/>
</dbReference>
<evidence type="ECO:0000256" key="2">
    <source>
        <dbReference type="ARBA" id="ARBA00022475"/>
    </source>
</evidence>
<evidence type="ECO:0000256" key="4">
    <source>
        <dbReference type="ARBA" id="ARBA00022679"/>
    </source>
</evidence>
<sequence>MSDSADRRRFLLWKTLGTLLEQLPVQVAVHLAEPIGWLASYKKGPTRDTVEANLRAILEDGSTTEIDEALLQRWVRRYYASYARYWAEGATLPAIHPGIVHSRGMFVEGEDHIREAIALGKGVVIALPHIGSWEWGGAQLARIGFPMTAVAEELEPPELFSWFVEKREAIGLIIEPLNADAGKKLLATLRDGGVVGLLCDRDLVGDGIEVTLLGQDAKLPAGPATIALRTGAVLLPGVAYSGPGRDHSIYVGPPIDVTRQGKLRSDITRITQLLADEMTALIRRAPEQWHVFVPPFQEKPSSS</sequence>
<keyword evidence="6" id="KW-0012">Acyltransferase</keyword>
<keyword evidence="2" id="KW-1003">Cell membrane</keyword>
<evidence type="ECO:0000256" key="3">
    <source>
        <dbReference type="ARBA" id="ARBA00022519"/>
    </source>
</evidence>
<dbReference type="Pfam" id="PF03279">
    <property type="entry name" value="Lip_A_acyltrans"/>
    <property type="match status" value="1"/>
</dbReference>